<dbReference type="SUPFAM" id="SSF81383">
    <property type="entry name" value="F-box domain"/>
    <property type="match status" value="1"/>
</dbReference>
<accession>A0A7F5RFQ3</accession>
<dbReference type="AlphaFoldDB" id="A0A7F5RFQ3"/>
<dbReference type="Gene3D" id="2.60.120.260">
    <property type="entry name" value="Galactose-binding domain-like"/>
    <property type="match status" value="1"/>
</dbReference>
<dbReference type="PROSITE" id="PS51114">
    <property type="entry name" value="FBA"/>
    <property type="match status" value="1"/>
</dbReference>
<dbReference type="PANTHER" id="PTHR12125">
    <property type="entry name" value="F-BOX ONLY PROTEIN 6-LIKE PROTEIN"/>
    <property type="match status" value="1"/>
</dbReference>
<dbReference type="CDD" id="cd09917">
    <property type="entry name" value="F-box_SF"/>
    <property type="match status" value="1"/>
</dbReference>
<feature type="domain" description="F-box" evidence="1">
    <location>
        <begin position="26"/>
        <end position="72"/>
    </location>
</feature>
<dbReference type="Pfam" id="PF12937">
    <property type="entry name" value="F-box-like"/>
    <property type="match status" value="1"/>
</dbReference>
<dbReference type="OrthoDB" id="1107553at2759"/>
<dbReference type="SMART" id="SM01198">
    <property type="entry name" value="FBA"/>
    <property type="match status" value="1"/>
</dbReference>
<dbReference type="SMART" id="SM00256">
    <property type="entry name" value="FBOX"/>
    <property type="match status" value="1"/>
</dbReference>
<dbReference type="InterPro" id="IPR008979">
    <property type="entry name" value="Galactose-bd-like_sf"/>
</dbReference>
<gene>
    <name evidence="4" type="primary">LOC112905834</name>
</gene>
<evidence type="ECO:0000259" key="1">
    <source>
        <dbReference type="PROSITE" id="PS50181"/>
    </source>
</evidence>
<reference evidence="4" key="1">
    <citation type="submission" date="2025-08" db="UniProtKB">
        <authorList>
            <consortium name="RefSeq"/>
        </authorList>
    </citation>
    <scope>IDENTIFICATION</scope>
    <source>
        <tissue evidence="4">Entire body</tissue>
    </source>
</reference>
<dbReference type="Gene3D" id="1.20.1280.50">
    <property type="match status" value="1"/>
</dbReference>
<dbReference type="RefSeq" id="XP_025834801.1">
    <property type="nucleotide sequence ID" value="XM_025979016.1"/>
</dbReference>
<dbReference type="GO" id="GO:0061630">
    <property type="term" value="F:ubiquitin protein ligase activity"/>
    <property type="evidence" value="ECO:0007669"/>
    <property type="project" value="TreeGrafter"/>
</dbReference>
<dbReference type="InterPro" id="IPR001810">
    <property type="entry name" value="F-box_dom"/>
</dbReference>
<dbReference type="GO" id="GO:0005737">
    <property type="term" value="C:cytoplasm"/>
    <property type="evidence" value="ECO:0007669"/>
    <property type="project" value="TreeGrafter"/>
</dbReference>
<dbReference type="GO" id="GO:0019005">
    <property type="term" value="C:SCF ubiquitin ligase complex"/>
    <property type="evidence" value="ECO:0007669"/>
    <property type="project" value="TreeGrafter"/>
</dbReference>
<dbReference type="Proteomes" id="UP000192223">
    <property type="component" value="Unplaced"/>
</dbReference>
<keyword evidence="3" id="KW-1185">Reference proteome</keyword>
<dbReference type="InterPro" id="IPR036047">
    <property type="entry name" value="F-box-like_dom_sf"/>
</dbReference>
<name>A0A7F5RFQ3_AGRPL</name>
<dbReference type="GO" id="GO:0036503">
    <property type="term" value="P:ERAD pathway"/>
    <property type="evidence" value="ECO:0007669"/>
    <property type="project" value="TreeGrafter"/>
</dbReference>
<dbReference type="GO" id="GO:0031146">
    <property type="term" value="P:SCF-dependent proteasomal ubiquitin-dependent protein catabolic process"/>
    <property type="evidence" value="ECO:0007669"/>
    <property type="project" value="TreeGrafter"/>
</dbReference>
<organism evidence="3 4">
    <name type="scientific">Agrilus planipennis</name>
    <name type="common">Emerald ash borer</name>
    <name type="synonym">Agrilus marcopoli</name>
    <dbReference type="NCBI Taxonomy" id="224129"/>
    <lineage>
        <taxon>Eukaryota</taxon>
        <taxon>Metazoa</taxon>
        <taxon>Ecdysozoa</taxon>
        <taxon>Arthropoda</taxon>
        <taxon>Hexapoda</taxon>
        <taxon>Insecta</taxon>
        <taxon>Pterygota</taxon>
        <taxon>Neoptera</taxon>
        <taxon>Endopterygota</taxon>
        <taxon>Coleoptera</taxon>
        <taxon>Polyphaga</taxon>
        <taxon>Elateriformia</taxon>
        <taxon>Buprestoidea</taxon>
        <taxon>Buprestidae</taxon>
        <taxon>Agrilinae</taxon>
        <taxon>Agrilus</taxon>
    </lineage>
</organism>
<proteinExistence type="predicted"/>
<protein>
    <submittedName>
        <fullName evidence="4">F-box only protein 6-like</fullName>
    </submittedName>
</protein>
<dbReference type="KEGG" id="apln:112905834"/>
<evidence type="ECO:0000313" key="3">
    <source>
        <dbReference type="Proteomes" id="UP000192223"/>
    </source>
</evidence>
<dbReference type="Pfam" id="PF04300">
    <property type="entry name" value="FBA"/>
    <property type="match status" value="1"/>
</dbReference>
<dbReference type="InterPro" id="IPR039752">
    <property type="entry name" value="F-box_only"/>
</dbReference>
<dbReference type="FunFam" id="2.60.120.260:FF:000012">
    <property type="entry name" value="F-box only protein 2"/>
    <property type="match status" value="1"/>
</dbReference>
<dbReference type="GeneID" id="112905834"/>
<dbReference type="SUPFAM" id="SSF49785">
    <property type="entry name" value="Galactose-binding domain-like"/>
    <property type="match status" value="1"/>
</dbReference>
<feature type="domain" description="FBA" evidence="2">
    <location>
        <begin position="89"/>
        <end position="275"/>
    </location>
</feature>
<dbReference type="GO" id="GO:0006516">
    <property type="term" value="P:glycoprotein catabolic process"/>
    <property type="evidence" value="ECO:0007669"/>
    <property type="project" value="TreeGrafter"/>
</dbReference>
<sequence length="286" mass="33292">MMGGNEKIPLLLKEFDVDNDENNGFILLGRTIPEEMILEILSYVDPKEILKLGLVCKNWYNITRSHLFWVNVSEKHNRIIHKQLPWYLFYCLFAMNYFDTNLIKNGNGESQFEHWNIIANGGDGFRVEERPCGSNLLPVNVPEFNGHTSCFATSFSACIKEQVIELKSKLFLYVLNEYKPHIHASEWVTCRGDCGSTYWMRLILLNEKDENLAEADKSFEREQWSEPRWTKISVSLTDYPKGVRKINFMHEGKDKQFWKGYYGSKMAGAVVRIDLDSIQPIDKTDK</sequence>
<dbReference type="InParanoid" id="A0A7F5RFQ3"/>
<dbReference type="InterPro" id="IPR007397">
    <property type="entry name" value="F-box-assoc_dom"/>
</dbReference>
<dbReference type="PROSITE" id="PS50181">
    <property type="entry name" value="FBOX"/>
    <property type="match status" value="1"/>
</dbReference>
<dbReference type="PANTHER" id="PTHR12125:SF5">
    <property type="entry name" value="F-BOX DOMAIN-CONTAINING PROTEIN"/>
    <property type="match status" value="1"/>
</dbReference>
<evidence type="ECO:0000259" key="2">
    <source>
        <dbReference type="PROSITE" id="PS51114"/>
    </source>
</evidence>
<evidence type="ECO:0000313" key="4">
    <source>
        <dbReference type="RefSeq" id="XP_025834801.1"/>
    </source>
</evidence>